<dbReference type="PANTHER" id="PTHR45766:SF6">
    <property type="entry name" value="SWI_SNF-RELATED MATRIX-ASSOCIATED ACTIN-DEPENDENT REGULATOR OF CHROMATIN SUBFAMILY A-LIKE PROTEIN 1"/>
    <property type="match status" value="1"/>
</dbReference>
<dbReference type="CDD" id="cd18793">
    <property type="entry name" value="SF2_C_SNF"/>
    <property type="match status" value="1"/>
</dbReference>
<dbReference type="InterPro" id="IPR027417">
    <property type="entry name" value="P-loop_NTPase"/>
</dbReference>
<evidence type="ECO:0000313" key="5">
    <source>
        <dbReference type="Proteomes" id="UP000323176"/>
    </source>
</evidence>
<dbReference type="InterPro" id="IPR001650">
    <property type="entry name" value="Helicase_C-like"/>
</dbReference>
<feature type="domain" description="Helicase C-terminal" evidence="3">
    <location>
        <begin position="714"/>
        <end position="880"/>
    </location>
</feature>
<dbReference type="GO" id="GO:0016787">
    <property type="term" value="F:hydrolase activity"/>
    <property type="evidence" value="ECO:0007669"/>
    <property type="project" value="UniProtKB-KW"/>
</dbReference>
<evidence type="ECO:0000259" key="2">
    <source>
        <dbReference type="PROSITE" id="PS51192"/>
    </source>
</evidence>
<dbReference type="Pfam" id="PF00271">
    <property type="entry name" value="Helicase_C"/>
    <property type="match status" value="1"/>
</dbReference>
<dbReference type="Proteomes" id="UP000323176">
    <property type="component" value="Unassembled WGS sequence"/>
</dbReference>
<keyword evidence="4" id="KW-0067">ATP-binding</keyword>
<dbReference type="GO" id="GO:0005524">
    <property type="term" value="F:ATP binding"/>
    <property type="evidence" value="ECO:0007669"/>
    <property type="project" value="InterPro"/>
</dbReference>
<dbReference type="InterPro" id="IPR038718">
    <property type="entry name" value="SNF2-like_sf"/>
</dbReference>
<gene>
    <name evidence="4" type="ORF">EPJ72_11270</name>
</gene>
<dbReference type="InterPro" id="IPR000330">
    <property type="entry name" value="SNF2_N"/>
</dbReference>
<dbReference type="SMART" id="SM00487">
    <property type="entry name" value="DEXDc"/>
    <property type="match status" value="1"/>
</dbReference>
<dbReference type="SMART" id="SM00490">
    <property type="entry name" value="HELICc"/>
    <property type="match status" value="1"/>
</dbReference>
<keyword evidence="4" id="KW-0347">Helicase</keyword>
<dbReference type="PROSITE" id="PS51192">
    <property type="entry name" value="HELICASE_ATP_BIND_1"/>
    <property type="match status" value="1"/>
</dbReference>
<dbReference type="Gene3D" id="3.40.50.10810">
    <property type="entry name" value="Tandem AAA-ATPase domain"/>
    <property type="match status" value="1"/>
</dbReference>
<evidence type="ECO:0000259" key="3">
    <source>
        <dbReference type="PROSITE" id="PS51194"/>
    </source>
</evidence>
<evidence type="ECO:0000313" key="4">
    <source>
        <dbReference type="EMBL" id="TXJ37228.1"/>
    </source>
</evidence>
<keyword evidence="1" id="KW-0378">Hydrolase</keyword>
<protein>
    <submittedName>
        <fullName evidence="4">Helicase</fullName>
    </submittedName>
</protein>
<dbReference type="Gene3D" id="3.30.870.10">
    <property type="entry name" value="Endonuclease Chain A"/>
    <property type="match status" value="1"/>
</dbReference>
<dbReference type="PANTHER" id="PTHR45766">
    <property type="entry name" value="DNA ANNEALING HELICASE AND ENDONUCLEASE ZRANB3 FAMILY MEMBER"/>
    <property type="match status" value="1"/>
</dbReference>
<reference evidence="4 5" key="1">
    <citation type="journal article" date="1992" name="Lakartidningen">
        <title>[Penicillin V and not amoxicillin is the first choice preparation in acute otitis].</title>
        <authorList>
            <person name="Kamme C."/>
            <person name="Lundgren K."/>
            <person name="Prellner K."/>
        </authorList>
    </citation>
    <scope>NUCLEOTIDE SEQUENCE [LARGE SCALE GENOMIC DNA]</scope>
    <source>
        <strain evidence="4 5">PC5538III-hc</strain>
    </source>
</reference>
<organism evidence="4 5">
    <name type="scientific">Brachyspira pilosicoli</name>
    <name type="common">Serpulina pilosicoli</name>
    <dbReference type="NCBI Taxonomy" id="52584"/>
    <lineage>
        <taxon>Bacteria</taxon>
        <taxon>Pseudomonadati</taxon>
        <taxon>Spirochaetota</taxon>
        <taxon>Spirochaetia</taxon>
        <taxon>Brachyspirales</taxon>
        <taxon>Brachyspiraceae</taxon>
        <taxon>Brachyspira</taxon>
    </lineage>
</organism>
<dbReference type="AlphaFoldDB" id="A0A5C8EIG7"/>
<dbReference type="Pfam" id="PF00176">
    <property type="entry name" value="SNF2-rel_dom"/>
    <property type="match status" value="1"/>
</dbReference>
<dbReference type="InterPro" id="IPR049730">
    <property type="entry name" value="SNF2/RAD54-like_C"/>
</dbReference>
<sequence length="1103" mass="130316">MEIIDNSNKKVFDLFISEEEIEEICILSGYCSYSAFYDIANNDKAKKMFLNTKVKIIMGMNIDPKIHRIYMSYSDEENKKSNQEEINDFEEYSIFQLNKSEENAKVLELFKEKCKNSTLEIRSANDKTHAKIYLLKHKLKNSLKGVTGEVIIGSSNFSSYGLKNQREINVYGSDIFKDAYKIFEREWEYSKCILDINNHKEFFNRIGMQDNDNDSLKNLIRTPTPYEIYLKVIYEYFSFFTSEELLFNPNDYHYSNYKYQIDAIKTGIKSIMLYDGVLISDVVGLGKSIIASTIAKNLLEKKYVEEILIISPPKIIYSWENYNAEFKLNAKVFSIGLLDKVYDYVKSHAKKRLIIIDEAHRFVNNKTVSYSIIKDICAMNRVMLITATPMHNTTSDIFSLVDIFDRILTTNRNIIDIKNKILKEERKIKLDYKENDDKKETKKKMKDISKQILSLINPIIIRRTRRDLIEDIEYKKDLEKQKIEFNIVESPKLHDYNLGDISKLYFDTFEKISPYEENDENEENEENDKNKENLANNKFKAVRYEPLVYLKYNNEKEKEISNKIIRQIYGENINIDFASTSSRNLTKFMKLLLVRRFESSVYAFKKSIDNMIDKYDNIKSWINKGYYPIYKRGDMLYTEDFFSYEDNVDEDIDDDVLDYDKLNKKYKDVKLIEDVKNVLDSNFFTEFENDLKVLNEIKNDWKDIGFNKDRKFKKLIELLKEFQKENDKRKIIIFTEFKDTADYLYDTICEDEKLSEILKPIKSTSQSKNRDIIIANFDASVDISKQEDDYFLLIATDTLSEGINLHRAGIIINYDIPYNPTRVIQRVGRINRIGKKLFDKIYIHNFIPRLEAQKDIKNWQISNFKLNLINAIFGNDTKILKDDDEINSLFSLKKENLNEDDDVSWDNEYRDVFNRLKNDEKLLKRIKEIDNNIVVKRKADFKGIIEIVRSSNGIFGALLKESKIDFNIENIFKILKANENEKYLPASEKIIELEEELKRKKNIKTANKKSDTSIILDEIAKNIDDDEKKEYIKKLSYLIDNKHLTEKNIREIDKLLKSEVNIDVIKNIISIQEAEDKFNYYTNNLESVYKNSNLIVKEEFDIE</sequence>
<keyword evidence="4" id="KW-0547">Nucleotide-binding</keyword>
<name>A0A5C8EIG7_BRAPL</name>
<dbReference type="Gene3D" id="3.40.50.300">
    <property type="entry name" value="P-loop containing nucleotide triphosphate hydrolases"/>
    <property type="match status" value="1"/>
</dbReference>
<feature type="domain" description="Helicase ATP-binding" evidence="2">
    <location>
        <begin position="268"/>
        <end position="407"/>
    </location>
</feature>
<dbReference type="GO" id="GO:0004386">
    <property type="term" value="F:helicase activity"/>
    <property type="evidence" value="ECO:0007669"/>
    <property type="project" value="UniProtKB-KW"/>
</dbReference>
<accession>A0A5C8EIG7</accession>
<comment type="caution">
    <text evidence="4">The sequence shown here is derived from an EMBL/GenBank/DDBJ whole genome shotgun (WGS) entry which is preliminary data.</text>
</comment>
<dbReference type="OrthoDB" id="9814088at2"/>
<dbReference type="PROSITE" id="PS51194">
    <property type="entry name" value="HELICASE_CTER"/>
    <property type="match status" value="1"/>
</dbReference>
<dbReference type="InterPro" id="IPR014001">
    <property type="entry name" value="Helicase_ATP-bd"/>
</dbReference>
<evidence type="ECO:0000256" key="1">
    <source>
        <dbReference type="ARBA" id="ARBA00022801"/>
    </source>
</evidence>
<proteinExistence type="predicted"/>
<dbReference type="SUPFAM" id="SSF52540">
    <property type="entry name" value="P-loop containing nucleoside triphosphate hydrolases"/>
    <property type="match status" value="2"/>
</dbReference>
<dbReference type="EMBL" id="SAXY01000069">
    <property type="protein sequence ID" value="TXJ37228.1"/>
    <property type="molecule type" value="Genomic_DNA"/>
</dbReference>